<evidence type="ECO:0008006" key="3">
    <source>
        <dbReference type="Google" id="ProtNLM"/>
    </source>
</evidence>
<gene>
    <name evidence="1" type="ORF">HLH21_11700</name>
</gene>
<dbReference type="EMBL" id="JABEQH010000015">
    <property type="protein sequence ID" value="MBB2176584.1"/>
    <property type="molecule type" value="Genomic_DNA"/>
</dbReference>
<evidence type="ECO:0000313" key="1">
    <source>
        <dbReference type="EMBL" id="MBB2176584.1"/>
    </source>
</evidence>
<reference evidence="1 2" key="1">
    <citation type="submission" date="2020-04" db="EMBL/GenBank/DDBJ databases">
        <title>Description of novel Gluconacetobacter.</title>
        <authorList>
            <person name="Sombolestani A."/>
        </authorList>
    </citation>
    <scope>NUCLEOTIDE SEQUENCE [LARGE SCALE GENOMIC DNA]</scope>
    <source>
        <strain evidence="1 2">LMG 21312</strain>
    </source>
</reference>
<dbReference type="Proteomes" id="UP000561066">
    <property type="component" value="Unassembled WGS sequence"/>
</dbReference>
<protein>
    <recommendedName>
        <fullName evidence="3">MerR family transcriptional regulator</fullName>
    </recommendedName>
</protein>
<sequence length="173" mass="18998">MSHRTVTTARAAEIVGVGYEGLRSYLKRGLGGRAGMLPGFHKPGTDTHDDPNPRAKWKRFSVPDLCLFRMAKLLIDAGFTFDAANSVVSRPDRWSAFAHDRKPVSRLMAIWPPYGDHIIYEPDQMELLKKALEEAPEIVTLINLGEVHAHVLAALGNEGSPQADAEQSAARVA</sequence>
<comment type="caution">
    <text evidence="1">The sequence shown here is derived from an EMBL/GenBank/DDBJ whole genome shotgun (WGS) entry which is preliminary data.</text>
</comment>
<keyword evidence="2" id="KW-1185">Reference proteome</keyword>
<dbReference type="RefSeq" id="WP_182943937.1">
    <property type="nucleotide sequence ID" value="NZ_JABEQH010000015.1"/>
</dbReference>
<proteinExistence type="predicted"/>
<evidence type="ECO:0000313" key="2">
    <source>
        <dbReference type="Proteomes" id="UP000561066"/>
    </source>
</evidence>
<dbReference type="AlphaFoldDB" id="A0A7W4J8L3"/>
<name>A0A7W4J8L3_9PROT</name>
<organism evidence="1 2">
    <name type="scientific">Gluconacetobacter johannae</name>
    <dbReference type="NCBI Taxonomy" id="112140"/>
    <lineage>
        <taxon>Bacteria</taxon>
        <taxon>Pseudomonadati</taxon>
        <taxon>Pseudomonadota</taxon>
        <taxon>Alphaproteobacteria</taxon>
        <taxon>Acetobacterales</taxon>
        <taxon>Acetobacteraceae</taxon>
        <taxon>Gluconacetobacter</taxon>
    </lineage>
</organism>
<accession>A0A7W4J8L3</accession>